<reference evidence="2" key="1">
    <citation type="submission" date="2025-08" db="UniProtKB">
        <authorList>
            <consortium name="Ensembl"/>
        </authorList>
    </citation>
    <scope>IDENTIFICATION</scope>
</reference>
<dbReference type="OMA" id="EAMATEC"/>
<dbReference type="SUPFAM" id="SSF54373">
    <property type="entry name" value="FAD-linked reductases, C-terminal domain"/>
    <property type="match status" value="1"/>
</dbReference>
<evidence type="ECO:0008006" key="4">
    <source>
        <dbReference type="Google" id="ProtNLM"/>
    </source>
</evidence>
<evidence type="ECO:0000256" key="1">
    <source>
        <dbReference type="SAM" id="SignalP"/>
    </source>
</evidence>
<dbReference type="PANTHER" id="PTHR42923">
    <property type="entry name" value="PROTOPORPHYRINOGEN OXIDASE"/>
    <property type="match status" value="1"/>
</dbReference>
<dbReference type="InterPro" id="IPR050464">
    <property type="entry name" value="Zeta_carotene_desat/Oxidored"/>
</dbReference>
<dbReference type="GeneTree" id="ENSGT00940000178439"/>
<accession>A0A3Q2ZQS4</accession>
<reference evidence="2" key="2">
    <citation type="submission" date="2025-09" db="UniProtKB">
        <authorList>
            <consortium name="Ensembl"/>
        </authorList>
    </citation>
    <scope>IDENTIFICATION</scope>
</reference>
<dbReference type="PANTHER" id="PTHR42923:SF3">
    <property type="entry name" value="PROTOPORPHYRINOGEN OXIDASE"/>
    <property type="match status" value="1"/>
</dbReference>
<keyword evidence="3" id="KW-1185">Reference proteome</keyword>
<dbReference type="Ensembl" id="ENSKMAT00000000508.1">
    <property type="protein sequence ID" value="ENSKMAP00000000479.1"/>
    <property type="gene ID" value="ENSKMAG00000000394.1"/>
</dbReference>
<dbReference type="GO" id="GO:0004729">
    <property type="term" value="F:oxygen-dependent protoporphyrinogen oxidase activity"/>
    <property type="evidence" value="ECO:0007669"/>
    <property type="project" value="TreeGrafter"/>
</dbReference>
<dbReference type="GO" id="GO:0005743">
    <property type="term" value="C:mitochondrial inner membrane"/>
    <property type="evidence" value="ECO:0007669"/>
    <property type="project" value="TreeGrafter"/>
</dbReference>
<protein>
    <recommendedName>
        <fullName evidence="4">Protoporphyrinogen oxidase</fullName>
    </recommendedName>
</protein>
<feature type="signal peptide" evidence="1">
    <location>
        <begin position="1"/>
        <end position="18"/>
    </location>
</feature>
<dbReference type="Gene3D" id="3.50.50.60">
    <property type="entry name" value="FAD/NAD(P)-binding domain"/>
    <property type="match status" value="1"/>
</dbReference>
<name>A0A3Q2ZQS4_KRYMA</name>
<feature type="chain" id="PRO_5018792232" description="Protoporphyrinogen oxidase" evidence="1">
    <location>
        <begin position="19"/>
        <end position="140"/>
    </location>
</feature>
<evidence type="ECO:0000313" key="2">
    <source>
        <dbReference type="Ensembl" id="ENSKMAP00000000479.1"/>
    </source>
</evidence>
<proteinExistence type="predicted"/>
<dbReference type="Proteomes" id="UP000264800">
    <property type="component" value="Unplaced"/>
</dbReference>
<dbReference type="AlphaFoldDB" id="A0A3Q2ZQS4"/>
<keyword evidence="1" id="KW-0732">Signal</keyword>
<evidence type="ECO:0000313" key="3">
    <source>
        <dbReference type="Proteomes" id="UP000264800"/>
    </source>
</evidence>
<organism evidence="2 3">
    <name type="scientific">Kryptolebias marmoratus</name>
    <name type="common">Mangrove killifish</name>
    <name type="synonym">Rivulus marmoratus</name>
    <dbReference type="NCBI Taxonomy" id="37003"/>
    <lineage>
        <taxon>Eukaryota</taxon>
        <taxon>Metazoa</taxon>
        <taxon>Chordata</taxon>
        <taxon>Craniata</taxon>
        <taxon>Vertebrata</taxon>
        <taxon>Euteleostomi</taxon>
        <taxon>Actinopterygii</taxon>
        <taxon>Neopterygii</taxon>
        <taxon>Teleostei</taxon>
        <taxon>Neoteleostei</taxon>
        <taxon>Acanthomorphata</taxon>
        <taxon>Ovalentaria</taxon>
        <taxon>Atherinomorphae</taxon>
        <taxon>Cyprinodontiformes</taxon>
        <taxon>Rivulidae</taxon>
        <taxon>Kryptolebias</taxon>
    </lineage>
</organism>
<dbReference type="GO" id="GO:0006783">
    <property type="term" value="P:heme biosynthetic process"/>
    <property type="evidence" value="ECO:0007669"/>
    <property type="project" value="TreeGrafter"/>
</dbReference>
<dbReference type="InterPro" id="IPR036188">
    <property type="entry name" value="FAD/NAD-bd_sf"/>
</dbReference>
<dbReference type="STRING" id="37003.ENSKMAP00000000479"/>
<sequence>MWPPLILWTRFCCKGSLGLLARYLLRIPCDIVMMGGAWFQEVFGTPEAMATECLLARATEAVSCHLGVTAAPSWSHVALHKDCIPQYYLGHFQRVESMRSFIKKNGLPLSLIGSSYDGVSVNDVIFSGRTAVQEVLGSGV</sequence>